<protein>
    <recommendedName>
        <fullName evidence="3">Methyltransferase domain-containing protein</fullName>
    </recommendedName>
</protein>
<dbReference type="InterPro" id="IPR029063">
    <property type="entry name" value="SAM-dependent_MTases_sf"/>
</dbReference>
<dbReference type="AlphaFoldDB" id="A0A8J2BKM4"/>
<accession>A0A8J2BKM4</accession>
<organism evidence="1 2">
    <name type="scientific">Candidatus Methylacidithermus pantelleriae</name>
    <dbReference type="NCBI Taxonomy" id="2744239"/>
    <lineage>
        <taxon>Bacteria</taxon>
        <taxon>Pseudomonadati</taxon>
        <taxon>Verrucomicrobiota</taxon>
        <taxon>Methylacidiphilae</taxon>
        <taxon>Methylacidiphilales</taxon>
        <taxon>Methylacidiphilaceae</taxon>
        <taxon>Candidatus Methylacidithermus</taxon>
    </lineage>
</organism>
<dbReference type="EMBL" id="CAJNOB010000013">
    <property type="protein sequence ID" value="CAF0696932.1"/>
    <property type="molecule type" value="Genomic_DNA"/>
</dbReference>
<evidence type="ECO:0000313" key="2">
    <source>
        <dbReference type="Proteomes" id="UP000663859"/>
    </source>
</evidence>
<dbReference type="SUPFAM" id="SSF53335">
    <property type="entry name" value="S-adenosyl-L-methionine-dependent methyltransferases"/>
    <property type="match status" value="1"/>
</dbReference>
<evidence type="ECO:0008006" key="3">
    <source>
        <dbReference type="Google" id="ProtNLM"/>
    </source>
</evidence>
<evidence type="ECO:0000313" key="1">
    <source>
        <dbReference type="EMBL" id="CAF0696932.1"/>
    </source>
</evidence>
<gene>
    <name evidence="1" type="ORF">MPNT_200001</name>
</gene>
<dbReference type="Gene3D" id="3.40.50.150">
    <property type="entry name" value="Vaccinia Virus protein VP39"/>
    <property type="match status" value="1"/>
</dbReference>
<keyword evidence="2" id="KW-1185">Reference proteome</keyword>
<sequence>MLLGTVSLKERLVQPEILDGLSPESREARQARASLRRINFLMGNFGWFQRRLRAYVESLPVARPVRALELGAGDGTLARVLSQDPELAGRLVVTGLDQIPRPKNWPKDWGWVCGRIEEFAQWQDYSIVFGNLIAHHFVAEDLGRLGSFLGRFAHLLLFSEPLRALRSVVWLRLISPVLLDPVTRYDAMVSVRAGFQKEELPHFLGLPQEKWKVKVETTLWGAYRLEAVRV</sequence>
<name>A0A8J2BKM4_9BACT</name>
<dbReference type="Proteomes" id="UP000663859">
    <property type="component" value="Unassembled WGS sequence"/>
</dbReference>
<dbReference type="RefSeq" id="WP_174583122.1">
    <property type="nucleotide sequence ID" value="NZ_CAJNOB010000013.1"/>
</dbReference>
<reference evidence="1" key="1">
    <citation type="submission" date="2021-02" db="EMBL/GenBank/DDBJ databases">
        <authorList>
            <person name="Cremers G."/>
            <person name="Picone N."/>
        </authorList>
    </citation>
    <scope>NUCLEOTIDE SEQUENCE</scope>
    <source>
        <strain evidence="1">PQ17</strain>
    </source>
</reference>
<proteinExistence type="predicted"/>
<comment type="caution">
    <text evidence="1">The sequence shown here is derived from an EMBL/GenBank/DDBJ whole genome shotgun (WGS) entry which is preliminary data.</text>
</comment>